<gene>
    <name evidence="2" type="ORF">PHISCL_00001</name>
</gene>
<feature type="chain" id="PRO_5017444000" description="Extracellular membrane protein CFEM domain-containing protein" evidence="1">
    <location>
        <begin position="25"/>
        <end position="86"/>
    </location>
</feature>
<keyword evidence="3" id="KW-1185">Reference proteome</keyword>
<dbReference type="Proteomes" id="UP000266188">
    <property type="component" value="Unassembled WGS sequence"/>
</dbReference>
<feature type="non-terminal residue" evidence="2">
    <location>
        <position position="86"/>
    </location>
</feature>
<evidence type="ECO:0000256" key="1">
    <source>
        <dbReference type="SAM" id="SignalP"/>
    </source>
</evidence>
<dbReference type="EMBL" id="MVGC01000001">
    <property type="protein sequence ID" value="RJE27576.1"/>
    <property type="molecule type" value="Genomic_DNA"/>
</dbReference>
<keyword evidence="1" id="KW-0732">Signal</keyword>
<organism evidence="2 3">
    <name type="scientific">Aspergillus sclerotialis</name>
    <dbReference type="NCBI Taxonomy" id="2070753"/>
    <lineage>
        <taxon>Eukaryota</taxon>
        <taxon>Fungi</taxon>
        <taxon>Dikarya</taxon>
        <taxon>Ascomycota</taxon>
        <taxon>Pezizomycotina</taxon>
        <taxon>Eurotiomycetes</taxon>
        <taxon>Eurotiomycetidae</taxon>
        <taxon>Eurotiales</taxon>
        <taxon>Aspergillaceae</taxon>
        <taxon>Aspergillus</taxon>
        <taxon>Aspergillus subgen. Polypaecilum</taxon>
    </lineage>
</organism>
<dbReference type="AlphaFoldDB" id="A0A3A2ZWZ8"/>
<evidence type="ECO:0000313" key="3">
    <source>
        <dbReference type="Proteomes" id="UP000266188"/>
    </source>
</evidence>
<dbReference type="OrthoDB" id="3538998at2759"/>
<feature type="signal peptide" evidence="1">
    <location>
        <begin position="1"/>
        <end position="24"/>
    </location>
</feature>
<reference evidence="3" key="1">
    <citation type="submission" date="2017-02" db="EMBL/GenBank/DDBJ databases">
        <authorList>
            <person name="Tafer H."/>
            <person name="Lopandic K."/>
        </authorList>
    </citation>
    <scope>NUCLEOTIDE SEQUENCE [LARGE SCALE GENOMIC DNA]</scope>
    <source>
        <strain evidence="3">CBS 366.77</strain>
    </source>
</reference>
<protein>
    <recommendedName>
        <fullName evidence="4">Extracellular membrane protein CFEM domain-containing protein</fullName>
    </recommendedName>
</protein>
<accession>A0A3A2ZWZ8</accession>
<name>A0A3A2ZWZ8_9EURO</name>
<sequence length="86" mass="9086">MASTKHTLALTLITLLTATPQVNAQANITANNCADASAYTTCNNDVSNNGTSCFNSCNGSTSCLDNCRCTIHQGYINCMASVCWNQ</sequence>
<proteinExistence type="predicted"/>
<comment type="caution">
    <text evidence="2">The sequence shown here is derived from an EMBL/GenBank/DDBJ whole genome shotgun (WGS) entry which is preliminary data.</text>
</comment>
<evidence type="ECO:0000313" key="2">
    <source>
        <dbReference type="EMBL" id="RJE27576.1"/>
    </source>
</evidence>
<evidence type="ECO:0008006" key="4">
    <source>
        <dbReference type="Google" id="ProtNLM"/>
    </source>
</evidence>